<evidence type="ECO:0000313" key="5">
    <source>
        <dbReference type="Proteomes" id="UP000188937"/>
    </source>
</evidence>
<name>A0A1U9KGX8_ACEAC</name>
<feature type="active site" description="Cysteine persulfide intermediate" evidence="3">
    <location>
        <position position="110"/>
    </location>
</feature>
<reference evidence="4 5" key="1">
    <citation type="submission" date="2016-03" db="EMBL/GenBank/DDBJ databases">
        <title>Acetic acid bacteria sequencing.</title>
        <authorList>
            <person name="Brandt J."/>
            <person name="Jakob F."/>
            <person name="Vogel R.F."/>
        </authorList>
    </citation>
    <scope>NUCLEOTIDE SEQUENCE [LARGE SCALE GENOMIC DNA]</scope>
    <source>
        <strain evidence="4 5">TMW2.1153</strain>
    </source>
</reference>
<evidence type="ECO:0000256" key="3">
    <source>
        <dbReference type="HAMAP-Rule" id="MF_00187"/>
    </source>
</evidence>
<dbReference type="GO" id="GO:0006777">
    <property type="term" value="P:Mo-molybdopterin cofactor biosynthetic process"/>
    <property type="evidence" value="ECO:0007669"/>
    <property type="project" value="UniProtKB-UniRule"/>
</dbReference>
<dbReference type="InterPro" id="IPR016193">
    <property type="entry name" value="Cytidine_deaminase-like"/>
</dbReference>
<dbReference type="GO" id="GO:0097163">
    <property type="term" value="F:sulfur carrier activity"/>
    <property type="evidence" value="ECO:0007669"/>
    <property type="project" value="UniProtKB-UniRule"/>
</dbReference>
<dbReference type="InterPro" id="IPR003786">
    <property type="entry name" value="FdhD"/>
</dbReference>
<dbReference type="EMBL" id="CP014692">
    <property type="protein sequence ID" value="AQS84989.1"/>
    <property type="molecule type" value="Genomic_DNA"/>
</dbReference>
<dbReference type="OrthoDB" id="3197277at2"/>
<comment type="function">
    <text evidence="3">Required for formate dehydrogenase (FDH) activity. Acts as a sulfur carrier protein that transfers sulfur from IscS to the molybdenum cofactor prior to its insertion into FDH.</text>
</comment>
<comment type="caution">
    <text evidence="3">Lacks conserved residue(s) required for the propagation of feature annotation.</text>
</comment>
<dbReference type="AlphaFoldDB" id="A0A1U9KGX8"/>
<dbReference type="RefSeq" id="WP_077813031.1">
    <property type="nucleotide sequence ID" value="NZ_CP014692.1"/>
</dbReference>
<comment type="similarity">
    <text evidence="3">Belongs to the FdhD family.</text>
</comment>
<evidence type="ECO:0000256" key="2">
    <source>
        <dbReference type="ARBA" id="ARBA00023150"/>
    </source>
</evidence>
<proteinExistence type="inferred from homology"/>
<dbReference type="GO" id="GO:0016783">
    <property type="term" value="F:sulfurtransferase activity"/>
    <property type="evidence" value="ECO:0007669"/>
    <property type="project" value="InterPro"/>
</dbReference>
<keyword evidence="2 3" id="KW-0501">Molybdenum cofactor biosynthesis</keyword>
<organism evidence="4 5">
    <name type="scientific">Acetobacter aceti</name>
    <dbReference type="NCBI Taxonomy" id="435"/>
    <lineage>
        <taxon>Bacteria</taxon>
        <taxon>Pseudomonadati</taxon>
        <taxon>Pseudomonadota</taxon>
        <taxon>Alphaproteobacteria</taxon>
        <taxon>Acetobacterales</taxon>
        <taxon>Acetobacteraceae</taxon>
        <taxon>Acetobacter</taxon>
        <taxon>Acetobacter subgen. Acetobacter</taxon>
    </lineage>
</organism>
<dbReference type="Proteomes" id="UP000188937">
    <property type="component" value="Chromosome"/>
</dbReference>
<accession>A0A1U9KGX8</accession>
<sequence>MTPLFHTRKVTSLDRPAEEVALNIADEVPVKLVFNGIFPYGVMMLTPDHLTDFVFGYCLTERIIERPEQIKSVVVSDGEDGPMLDVSVSGDCLSELLRRRPRAQTGHSGCGICGGDDVPSVDMTGQSPFPLTTTITSAAIRRALHDLDRWQELNAATHMVHGAAWASREGEILLIREDIGRHNALDKLIGARMCGGSLSEDGICLLTSRYSYEMALKTVRAGMMTVVAVSAPTERAFRLAERMNQTLIAIARHDRQFVFCGGARLTGR</sequence>
<dbReference type="KEGG" id="aace:A0U92_09590"/>
<protein>
    <recommendedName>
        <fullName evidence="3">Sulfur carrier protein FdhD</fullName>
    </recommendedName>
</protein>
<dbReference type="PANTHER" id="PTHR30592:SF1">
    <property type="entry name" value="SULFUR CARRIER PROTEIN FDHD"/>
    <property type="match status" value="1"/>
</dbReference>
<dbReference type="HAMAP" id="MF_00187">
    <property type="entry name" value="FdhD"/>
    <property type="match status" value="1"/>
</dbReference>
<dbReference type="SUPFAM" id="SSF53927">
    <property type="entry name" value="Cytidine deaminase-like"/>
    <property type="match status" value="1"/>
</dbReference>
<dbReference type="Gene3D" id="3.40.140.10">
    <property type="entry name" value="Cytidine Deaminase, domain 2"/>
    <property type="match status" value="1"/>
</dbReference>
<dbReference type="GO" id="GO:0005737">
    <property type="term" value="C:cytoplasm"/>
    <property type="evidence" value="ECO:0007669"/>
    <property type="project" value="UniProtKB-SubCell"/>
</dbReference>
<dbReference type="STRING" id="435.A0U92_09590"/>
<dbReference type="Pfam" id="PF02634">
    <property type="entry name" value="FdhD-NarQ"/>
    <property type="match status" value="1"/>
</dbReference>
<dbReference type="PIRSF" id="PIRSF015626">
    <property type="entry name" value="FdhD"/>
    <property type="match status" value="1"/>
</dbReference>
<keyword evidence="5" id="KW-1185">Reference proteome</keyword>
<dbReference type="PANTHER" id="PTHR30592">
    <property type="entry name" value="FORMATE DEHYDROGENASE"/>
    <property type="match status" value="1"/>
</dbReference>
<gene>
    <name evidence="3" type="primary">fdhD</name>
    <name evidence="4" type="ORF">A0U92_09590</name>
</gene>
<evidence type="ECO:0000313" key="4">
    <source>
        <dbReference type="EMBL" id="AQS84989.1"/>
    </source>
</evidence>
<dbReference type="NCBIfam" id="TIGR00129">
    <property type="entry name" value="fdhD_narQ"/>
    <property type="match status" value="1"/>
</dbReference>
<dbReference type="Gene3D" id="3.10.20.10">
    <property type="match status" value="1"/>
</dbReference>
<keyword evidence="1 3" id="KW-0963">Cytoplasm</keyword>
<comment type="subcellular location">
    <subcellularLocation>
        <location evidence="3">Cytoplasm</location>
    </subcellularLocation>
</comment>
<evidence type="ECO:0000256" key="1">
    <source>
        <dbReference type="ARBA" id="ARBA00022490"/>
    </source>
</evidence>